<gene>
    <name evidence="1" type="ORF">EDI28_25055</name>
</gene>
<comment type="caution">
    <text evidence="1">The sequence shown here is derived from an EMBL/GenBank/DDBJ whole genome shotgun (WGS) entry which is preliminary data.</text>
</comment>
<keyword evidence="2" id="KW-1185">Reference proteome</keyword>
<protein>
    <submittedName>
        <fullName evidence="1">Uncharacterized protein</fullName>
    </submittedName>
</protein>
<evidence type="ECO:0000313" key="1">
    <source>
        <dbReference type="EMBL" id="RWX52859.1"/>
    </source>
</evidence>
<name>A0A444JIG1_9GAMM</name>
<reference evidence="1 2" key="1">
    <citation type="submission" date="2018-11" db="EMBL/GenBank/DDBJ databases">
        <title>Photobacterium sp. BEI247 sp. nov., a marine bacterium isolated from Yongle Blue Hole in the South China Sea.</title>
        <authorList>
            <person name="Wang X."/>
        </authorList>
    </citation>
    <scope>NUCLEOTIDE SEQUENCE [LARGE SCALE GENOMIC DNA]</scope>
    <source>
        <strain evidence="2">BEI247</strain>
    </source>
</reference>
<dbReference type="Proteomes" id="UP000287563">
    <property type="component" value="Unassembled WGS sequence"/>
</dbReference>
<evidence type="ECO:0000313" key="2">
    <source>
        <dbReference type="Proteomes" id="UP000287563"/>
    </source>
</evidence>
<dbReference type="EMBL" id="RJLM01000024">
    <property type="protein sequence ID" value="RWX52859.1"/>
    <property type="molecule type" value="Genomic_DNA"/>
</dbReference>
<accession>A0A444JIG1</accession>
<organism evidence="1 2">
    <name type="scientific">Photobacterium chitinilyticum</name>
    <dbReference type="NCBI Taxonomy" id="2485123"/>
    <lineage>
        <taxon>Bacteria</taxon>
        <taxon>Pseudomonadati</taxon>
        <taxon>Pseudomonadota</taxon>
        <taxon>Gammaproteobacteria</taxon>
        <taxon>Vibrionales</taxon>
        <taxon>Vibrionaceae</taxon>
        <taxon>Photobacterium</taxon>
    </lineage>
</organism>
<sequence>MNTVDNMLEYIGEDLTTCKRAYKLTVAKNAQVMLSLKASGYTEKEVTLQGNKKQMAWVQAN</sequence>
<dbReference type="RefSeq" id="WP_128786555.1">
    <property type="nucleotide sequence ID" value="NZ_RJLM01000024.1"/>
</dbReference>
<proteinExistence type="predicted"/>
<dbReference type="AlphaFoldDB" id="A0A444JIG1"/>